<evidence type="ECO:0000256" key="2">
    <source>
        <dbReference type="ARBA" id="ARBA00022598"/>
    </source>
</evidence>
<feature type="domain" description="ATP-grasp" evidence="8">
    <location>
        <begin position="129"/>
        <end position="327"/>
    </location>
</feature>
<organism evidence="10 11">
    <name type="scientific">Ferrovibrio xuzhouensis</name>
    <dbReference type="NCBI Taxonomy" id="1576914"/>
    <lineage>
        <taxon>Bacteria</taxon>
        <taxon>Pseudomonadati</taxon>
        <taxon>Pseudomonadota</taxon>
        <taxon>Alphaproteobacteria</taxon>
        <taxon>Rhodospirillales</taxon>
        <taxon>Rhodospirillaceae</taxon>
        <taxon>Ferrovibrio</taxon>
    </lineage>
</organism>
<dbReference type="PANTHER" id="PTHR18866:SF126">
    <property type="entry name" value="BIOTIN CARBOXYLASE"/>
    <property type="match status" value="1"/>
</dbReference>
<reference evidence="11" key="1">
    <citation type="journal article" date="2019" name="Int. J. Syst. Evol. Microbiol.">
        <title>The Global Catalogue of Microorganisms (GCM) 10K type strain sequencing project: providing services to taxonomists for standard genome sequencing and annotation.</title>
        <authorList>
            <consortium name="The Broad Institute Genomics Platform"/>
            <consortium name="The Broad Institute Genome Sequencing Center for Infectious Disease"/>
            <person name="Wu L."/>
            <person name="Ma J."/>
        </authorList>
    </citation>
    <scope>NUCLEOTIDE SEQUENCE [LARGE SCALE GENOMIC DNA]</scope>
    <source>
        <strain evidence="11">KCTC 42182</strain>
    </source>
</reference>
<dbReference type="Gene3D" id="3.30.470.20">
    <property type="entry name" value="ATP-grasp fold, B domain"/>
    <property type="match status" value="1"/>
</dbReference>
<dbReference type="InterPro" id="IPR011054">
    <property type="entry name" value="Rudment_hybrid_motif"/>
</dbReference>
<dbReference type="PROSITE" id="PS50968">
    <property type="entry name" value="BIOTINYL_LIPOYL"/>
    <property type="match status" value="1"/>
</dbReference>
<dbReference type="Pfam" id="PF00364">
    <property type="entry name" value="Biotin_lipoyl"/>
    <property type="match status" value="1"/>
</dbReference>
<evidence type="ECO:0000313" key="10">
    <source>
        <dbReference type="EMBL" id="MFC3674280.1"/>
    </source>
</evidence>
<dbReference type="InterPro" id="IPR016185">
    <property type="entry name" value="PreATP-grasp_dom_sf"/>
</dbReference>
<dbReference type="InterPro" id="IPR005482">
    <property type="entry name" value="Biotin_COase_C"/>
</dbReference>
<dbReference type="Proteomes" id="UP001595711">
    <property type="component" value="Unassembled WGS sequence"/>
</dbReference>
<comment type="cofactor">
    <cofactor evidence="1">
        <name>biotin</name>
        <dbReference type="ChEBI" id="CHEBI:57586"/>
    </cofactor>
</comment>
<dbReference type="Pfam" id="PF02786">
    <property type="entry name" value="CPSase_L_D2"/>
    <property type="match status" value="1"/>
</dbReference>
<keyword evidence="2" id="KW-0436">Ligase</keyword>
<evidence type="ECO:0000313" key="11">
    <source>
        <dbReference type="Proteomes" id="UP001595711"/>
    </source>
</evidence>
<keyword evidence="4 6" id="KW-0067">ATP-binding</keyword>
<keyword evidence="11" id="KW-1185">Reference proteome</keyword>
<dbReference type="InterPro" id="IPR005481">
    <property type="entry name" value="BC-like_N"/>
</dbReference>
<dbReference type="RefSeq" id="WP_379720958.1">
    <property type="nucleotide sequence ID" value="NZ_JBHRYJ010000001.1"/>
</dbReference>
<keyword evidence="3 6" id="KW-0547">Nucleotide-binding</keyword>
<dbReference type="EMBL" id="JBHRYJ010000001">
    <property type="protein sequence ID" value="MFC3674280.1"/>
    <property type="molecule type" value="Genomic_DNA"/>
</dbReference>
<dbReference type="PROSITE" id="PS50975">
    <property type="entry name" value="ATP_GRASP"/>
    <property type="match status" value="1"/>
</dbReference>
<dbReference type="InterPro" id="IPR000089">
    <property type="entry name" value="Biotin_lipoyl"/>
</dbReference>
<evidence type="ECO:0000256" key="5">
    <source>
        <dbReference type="ARBA" id="ARBA00023267"/>
    </source>
</evidence>
<evidence type="ECO:0000256" key="1">
    <source>
        <dbReference type="ARBA" id="ARBA00001953"/>
    </source>
</evidence>
<evidence type="ECO:0000259" key="8">
    <source>
        <dbReference type="PROSITE" id="PS50975"/>
    </source>
</evidence>
<dbReference type="PROSITE" id="PS00866">
    <property type="entry name" value="CPSASE_1"/>
    <property type="match status" value="1"/>
</dbReference>
<dbReference type="PROSITE" id="PS00867">
    <property type="entry name" value="CPSASE_2"/>
    <property type="match status" value="1"/>
</dbReference>
<dbReference type="SUPFAM" id="SSF51230">
    <property type="entry name" value="Single hybrid motif"/>
    <property type="match status" value="1"/>
</dbReference>
<dbReference type="CDD" id="cd06850">
    <property type="entry name" value="biotinyl_domain"/>
    <property type="match status" value="1"/>
</dbReference>
<dbReference type="PANTHER" id="PTHR18866">
    <property type="entry name" value="CARBOXYLASE:PYRUVATE/ACETYL-COA/PROPIONYL-COA CARBOXYLASE"/>
    <property type="match status" value="1"/>
</dbReference>
<keyword evidence="5" id="KW-0092">Biotin</keyword>
<dbReference type="InterPro" id="IPR005479">
    <property type="entry name" value="CPAse_ATP-bd"/>
</dbReference>
<feature type="domain" description="Biotin carboxylation" evidence="9">
    <location>
        <begin position="10"/>
        <end position="454"/>
    </location>
</feature>
<dbReference type="InterPro" id="IPR011764">
    <property type="entry name" value="Biotin_carboxylation_dom"/>
</dbReference>
<dbReference type="SMART" id="SM00878">
    <property type="entry name" value="Biotin_carb_C"/>
    <property type="match status" value="1"/>
</dbReference>
<feature type="domain" description="Lipoyl-binding" evidence="7">
    <location>
        <begin position="571"/>
        <end position="646"/>
    </location>
</feature>
<dbReference type="InterPro" id="IPR011761">
    <property type="entry name" value="ATP-grasp"/>
</dbReference>
<protein>
    <submittedName>
        <fullName evidence="10">Acetyl/propionyl/methylcrotonyl-CoA carboxylase subunit alpha</fullName>
    </submittedName>
</protein>
<dbReference type="PROSITE" id="PS50979">
    <property type="entry name" value="BC"/>
    <property type="match status" value="1"/>
</dbReference>
<evidence type="ECO:0000256" key="6">
    <source>
        <dbReference type="PROSITE-ProRule" id="PRU00409"/>
    </source>
</evidence>
<name>A0ABV7VA40_9PROT</name>
<dbReference type="Gene3D" id="2.40.50.100">
    <property type="match status" value="1"/>
</dbReference>
<evidence type="ECO:0000256" key="4">
    <source>
        <dbReference type="ARBA" id="ARBA00022840"/>
    </source>
</evidence>
<evidence type="ECO:0000259" key="9">
    <source>
        <dbReference type="PROSITE" id="PS50979"/>
    </source>
</evidence>
<dbReference type="Pfam" id="PF00289">
    <property type="entry name" value="Biotin_carb_N"/>
    <property type="match status" value="1"/>
</dbReference>
<accession>A0ABV7VA40</accession>
<evidence type="ECO:0000259" key="7">
    <source>
        <dbReference type="PROSITE" id="PS50968"/>
    </source>
</evidence>
<proteinExistence type="predicted"/>
<dbReference type="InterPro" id="IPR011053">
    <property type="entry name" value="Single_hybrid_motif"/>
</dbReference>
<comment type="caution">
    <text evidence="10">The sequence shown here is derived from an EMBL/GenBank/DDBJ whole genome shotgun (WGS) entry which is preliminary data.</text>
</comment>
<sequence>MTEFLTAPFPIRSVLIANRGEIACRIIATCRRLGLRTVAVYSDADAGALHVRLADEAHRLGPAAASESYLSITAIIGAARASGADAIHPGYGFLSENAAFVRACTEAGLIFVGPSAGAVQSMGSKIEARRIAEAAGVPVVPGFDGAGASTEDLAAAAERIGYPVMVKASAGGGGRGMRRVDRAEALAGALASARIEAGSAFGDDTVFLEKLIQAPRHLEVQVFGDGKGNALHFHERDCSVQRNHQKVIEEAPAPNLPDAVREKLFASALKLTRAINYAGAGTVEFIMAAGGSEPYFLEMNTRLQVEHPVTESICGVDLVEFQLRQAAGLPLPLTQAQIVPRGHAIEVRINAERPDEGFLPAIGRFHDVVPPPGLRFDSGVAAGSEVGTSYDSMLAKLIAHGADRDAARRRLIAGLEQLAMPGVAVNQAFLVDCLRADAFAEGRATTAFLEETFPDGWQPDARQLLTLRAQAATTLIDDAAGGPLRRTDGFRVTQPQRAGTVPLFVEDEYGHADLTLLFGPQRAVRTGDDMVTLDGPSPAVWRDGERIHAVAGGLALTLSARPLSEARVNARAEGQAAGQILAPLAGLVTKVYVAAGDDVKAGNPLLEMEAMKLVHTLLAPFDGRVGRVACAAGDIHGAKTVLIEMEEGV</sequence>
<dbReference type="SUPFAM" id="SSF56059">
    <property type="entry name" value="Glutathione synthetase ATP-binding domain-like"/>
    <property type="match status" value="1"/>
</dbReference>
<evidence type="ECO:0000256" key="3">
    <source>
        <dbReference type="ARBA" id="ARBA00022741"/>
    </source>
</evidence>
<dbReference type="SUPFAM" id="SSF52440">
    <property type="entry name" value="PreATP-grasp domain"/>
    <property type="match status" value="1"/>
</dbReference>
<dbReference type="InterPro" id="IPR050856">
    <property type="entry name" value="Biotin_carboxylase_complex"/>
</dbReference>
<gene>
    <name evidence="10" type="ORF">ACFOOQ_01920</name>
</gene>
<dbReference type="SUPFAM" id="SSF51246">
    <property type="entry name" value="Rudiment single hybrid motif"/>
    <property type="match status" value="1"/>
</dbReference>
<dbReference type="Pfam" id="PF02785">
    <property type="entry name" value="Biotin_carb_C"/>
    <property type="match status" value="1"/>
</dbReference>